<dbReference type="STRING" id="1114924.SAMN05216258_102473"/>
<dbReference type="Gene3D" id="3.30.70.100">
    <property type="match status" value="1"/>
</dbReference>
<protein>
    <recommendedName>
        <fullName evidence="3">Mono-oxygenase ydhR</fullName>
    </recommendedName>
</protein>
<dbReference type="RefSeq" id="WP_092858553.1">
    <property type="nucleotide sequence ID" value="NZ_FOQH01000002.1"/>
</dbReference>
<reference evidence="1 2" key="1">
    <citation type="submission" date="2016-10" db="EMBL/GenBank/DDBJ databases">
        <authorList>
            <person name="de Groot N.N."/>
        </authorList>
    </citation>
    <scope>NUCLEOTIDE SEQUENCE [LARGE SCALE GENOMIC DNA]</scope>
    <source>
        <strain evidence="1 2">CGMCC 1.11030</strain>
    </source>
</reference>
<gene>
    <name evidence="1" type="ORF">SAMN05216258_102473</name>
</gene>
<dbReference type="Proteomes" id="UP000199377">
    <property type="component" value="Unassembled WGS sequence"/>
</dbReference>
<accession>A0A1I3DAT8</accession>
<evidence type="ECO:0000313" key="2">
    <source>
        <dbReference type="Proteomes" id="UP000199377"/>
    </source>
</evidence>
<dbReference type="EMBL" id="FOQH01000002">
    <property type="protein sequence ID" value="SFH83611.1"/>
    <property type="molecule type" value="Genomic_DNA"/>
</dbReference>
<dbReference type="AlphaFoldDB" id="A0A1I3DAT8"/>
<proteinExistence type="predicted"/>
<keyword evidence="2" id="KW-1185">Reference proteome</keyword>
<dbReference type="OrthoDB" id="2065010at2"/>
<dbReference type="SUPFAM" id="SSF54909">
    <property type="entry name" value="Dimeric alpha+beta barrel"/>
    <property type="match status" value="1"/>
</dbReference>
<dbReference type="InterPro" id="IPR011008">
    <property type="entry name" value="Dimeric_a/b-barrel"/>
</dbReference>
<organism evidence="1 2">
    <name type="scientific">Albimonas pacifica</name>
    <dbReference type="NCBI Taxonomy" id="1114924"/>
    <lineage>
        <taxon>Bacteria</taxon>
        <taxon>Pseudomonadati</taxon>
        <taxon>Pseudomonadota</taxon>
        <taxon>Alphaproteobacteria</taxon>
        <taxon>Rhodobacterales</taxon>
        <taxon>Paracoccaceae</taxon>
        <taxon>Albimonas</taxon>
    </lineage>
</organism>
<evidence type="ECO:0008006" key="3">
    <source>
        <dbReference type="Google" id="ProtNLM"/>
    </source>
</evidence>
<name>A0A1I3DAT8_9RHOB</name>
<evidence type="ECO:0000313" key="1">
    <source>
        <dbReference type="EMBL" id="SFH83611.1"/>
    </source>
</evidence>
<sequence length="105" mass="11445">MQDTPLFTEIVAFAIPQGMSRDEVLAAYAASAPIWREHPELIRKNYLLDLDGRRGGGVYLWRSRAAAVEAHGPAFRARINAAFGAEPAISIFETPLIVDNAPVPA</sequence>